<feature type="transmembrane region" description="Helical" evidence="1">
    <location>
        <begin position="157"/>
        <end position="174"/>
    </location>
</feature>
<dbReference type="EMBL" id="AP014925">
    <property type="protein sequence ID" value="BAR95864.1"/>
    <property type="molecule type" value="Genomic_DNA"/>
</dbReference>
<dbReference type="RefSeq" id="WP_060827032.1">
    <property type="nucleotide sequence ID" value="NZ_AP014925.1"/>
</dbReference>
<protein>
    <submittedName>
        <fullName evidence="2">Flippase</fullName>
    </submittedName>
</protein>
<evidence type="ECO:0000313" key="2">
    <source>
        <dbReference type="EMBL" id="BAR95864.1"/>
    </source>
</evidence>
<dbReference type="Proteomes" id="UP000067008">
    <property type="component" value="Chromosome 2"/>
</dbReference>
<proteinExistence type="predicted"/>
<keyword evidence="1" id="KW-1133">Transmembrane helix</keyword>
<name>A0AAD1BHT7_PREIN</name>
<organism evidence="2 3">
    <name type="scientific">Prevotella intermedia</name>
    <dbReference type="NCBI Taxonomy" id="28131"/>
    <lineage>
        <taxon>Bacteria</taxon>
        <taxon>Pseudomonadati</taxon>
        <taxon>Bacteroidota</taxon>
        <taxon>Bacteroidia</taxon>
        <taxon>Bacteroidales</taxon>
        <taxon>Prevotellaceae</taxon>
        <taxon>Prevotella</taxon>
    </lineage>
</organism>
<evidence type="ECO:0000313" key="3">
    <source>
        <dbReference type="Proteomes" id="UP000067008"/>
    </source>
</evidence>
<feature type="transmembrane region" description="Helical" evidence="1">
    <location>
        <begin position="91"/>
        <end position="112"/>
    </location>
</feature>
<reference evidence="2 3" key="1">
    <citation type="submission" date="2015-07" db="EMBL/GenBank/DDBJ databases">
        <title>Complete genome sequence of Prevotella intermedia strain 17-2.</title>
        <authorList>
            <person name="Nambu T."/>
        </authorList>
    </citation>
    <scope>NUCLEOTIDE SEQUENCE [LARGE SCALE GENOMIC DNA]</scope>
    <source>
        <strain evidence="2 3">17-2</strain>
    </source>
</reference>
<feature type="transmembrane region" description="Helical" evidence="1">
    <location>
        <begin position="29"/>
        <end position="51"/>
    </location>
</feature>
<gene>
    <name evidence="2" type="ORF">PI172_1136</name>
</gene>
<sequence length="217" mass="25511">MNPQITKRYASEELLKVYQFVKDSTRLSFYLIFIAIVPILYSTKFLLGLWLHTVPDYSVVFVRLVLISAIIESICYPMITLQRATGVMRNYQIVTGSVHLLNFPIAWIFLRLEFPPEVVFYIAIVLGIINIWVRLIMLRKILPISISDFFREVIGRGLSVAIFVSLPLFYFSYWFPLNDIWKLIISFFTPIIIIYIVGITRSEKEMFFIYISSRLRK</sequence>
<feature type="transmembrane region" description="Helical" evidence="1">
    <location>
        <begin position="180"/>
        <end position="199"/>
    </location>
</feature>
<feature type="transmembrane region" description="Helical" evidence="1">
    <location>
        <begin position="118"/>
        <end position="137"/>
    </location>
</feature>
<feature type="transmembrane region" description="Helical" evidence="1">
    <location>
        <begin position="57"/>
        <end position="79"/>
    </location>
</feature>
<keyword evidence="1" id="KW-0472">Membrane</keyword>
<evidence type="ECO:0000256" key="1">
    <source>
        <dbReference type="SAM" id="Phobius"/>
    </source>
</evidence>
<keyword evidence="1" id="KW-0812">Transmembrane</keyword>
<accession>A0AAD1BHT7</accession>
<dbReference type="AlphaFoldDB" id="A0AAD1BHT7"/>